<gene>
    <name evidence="1" type="ORF">BBRV_LOCUS99448</name>
</gene>
<dbReference type="EMBL" id="CADCXW020000339">
    <property type="protein sequence ID" value="CAD1572427.1"/>
    <property type="molecule type" value="Genomic_DNA"/>
</dbReference>
<reference evidence="1" key="1">
    <citation type="submission" date="2020-07" db="EMBL/GenBank/DDBJ databases">
        <authorList>
            <person name="Ferguson B K."/>
        </authorList>
    </citation>
    <scope>NUCLEOTIDE SEQUENCE</scope>
    <source>
        <strain evidence="1">L06</strain>
    </source>
</reference>
<sequence>MKIMLFKKRNTREGKGGWELIGGEVEEVSEFCYLGYWLTKDGKNGPHMGRRAKVAERLMRQVWGLGKRRLREDWKRGIWLFDVLVWSVMCYGAEI</sequence>
<accession>A0A6V7LC72</accession>
<name>A0A6V7LC72_9HYME</name>
<dbReference type="AlphaFoldDB" id="A0A6V7LC72"/>
<protein>
    <submittedName>
        <fullName evidence="1">Uncharacterized protein</fullName>
    </submittedName>
</protein>
<evidence type="ECO:0000313" key="1">
    <source>
        <dbReference type="EMBL" id="CAD1572427.1"/>
    </source>
</evidence>
<proteinExistence type="predicted"/>
<organism evidence="1">
    <name type="scientific">Bracon brevicornis</name>
    <dbReference type="NCBI Taxonomy" id="1563983"/>
    <lineage>
        <taxon>Eukaryota</taxon>
        <taxon>Metazoa</taxon>
        <taxon>Ecdysozoa</taxon>
        <taxon>Arthropoda</taxon>
        <taxon>Hexapoda</taxon>
        <taxon>Insecta</taxon>
        <taxon>Pterygota</taxon>
        <taxon>Neoptera</taxon>
        <taxon>Endopterygota</taxon>
        <taxon>Hymenoptera</taxon>
        <taxon>Apocrita</taxon>
        <taxon>Ichneumonoidea</taxon>
        <taxon>Braconidae</taxon>
        <taxon>Braconinae</taxon>
        <taxon>Bracon</taxon>
    </lineage>
</organism>